<name>A0AAV3XPU3_9CYAN</name>
<reference evidence="2" key="1">
    <citation type="submission" date="2019-10" db="EMBL/GenBank/DDBJ databases">
        <title>Draft genome sequece of Microseira wollei NIES-4236.</title>
        <authorList>
            <person name="Yamaguchi H."/>
            <person name="Suzuki S."/>
            <person name="Kawachi M."/>
        </authorList>
    </citation>
    <scope>NUCLEOTIDE SEQUENCE</scope>
    <source>
        <strain evidence="2">NIES-4236</strain>
    </source>
</reference>
<dbReference type="EMBL" id="BLAY01000427">
    <property type="protein sequence ID" value="GET44584.1"/>
    <property type="molecule type" value="Genomic_DNA"/>
</dbReference>
<evidence type="ECO:0000313" key="2">
    <source>
        <dbReference type="EMBL" id="GET44584.1"/>
    </source>
</evidence>
<keyword evidence="3" id="KW-1185">Reference proteome</keyword>
<feature type="compositionally biased region" description="Basic and acidic residues" evidence="1">
    <location>
        <begin position="57"/>
        <end position="72"/>
    </location>
</feature>
<organism evidence="2 3">
    <name type="scientific">Microseira wollei NIES-4236</name>
    <dbReference type="NCBI Taxonomy" id="2530354"/>
    <lineage>
        <taxon>Bacteria</taxon>
        <taxon>Bacillati</taxon>
        <taxon>Cyanobacteriota</taxon>
        <taxon>Cyanophyceae</taxon>
        <taxon>Oscillatoriophycideae</taxon>
        <taxon>Aerosakkonematales</taxon>
        <taxon>Aerosakkonemataceae</taxon>
        <taxon>Microseira</taxon>
    </lineage>
</organism>
<evidence type="ECO:0000313" key="3">
    <source>
        <dbReference type="Proteomes" id="UP001050975"/>
    </source>
</evidence>
<proteinExistence type="predicted"/>
<sequence>MEQWISMLRCHYNWCLGDRISQYNQQFIQGEYSDLRTKAPASPLTCFVSKNGATGEPWKDAKSSKNPRRSES</sequence>
<protein>
    <submittedName>
        <fullName evidence="2">Transposase, IS605 OrfB family protein</fullName>
    </submittedName>
</protein>
<feature type="region of interest" description="Disordered" evidence="1">
    <location>
        <begin position="50"/>
        <end position="72"/>
    </location>
</feature>
<comment type="caution">
    <text evidence="2">The sequence shown here is derived from an EMBL/GenBank/DDBJ whole genome shotgun (WGS) entry which is preliminary data.</text>
</comment>
<dbReference type="Proteomes" id="UP001050975">
    <property type="component" value="Unassembled WGS sequence"/>
</dbReference>
<gene>
    <name evidence="2" type="ORF">MiSe_94140</name>
</gene>
<accession>A0AAV3XPU3</accession>
<dbReference type="AlphaFoldDB" id="A0AAV3XPU3"/>
<evidence type="ECO:0000256" key="1">
    <source>
        <dbReference type="SAM" id="MobiDB-lite"/>
    </source>
</evidence>